<dbReference type="KEGG" id="spai:FPZ24_11705"/>
<dbReference type="InterPro" id="IPR051804">
    <property type="entry name" value="Carb_Metab_Reg_Kinase/Isom"/>
</dbReference>
<dbReference type="AlphaFoldDB" id="A0A5B8LIR2"/>
<keyword evidence="2" id="KW-0479">Metal-binding</keyword>
<evidence type="ECO:0000256" key="5">
    <source>
        <dbReference type="ARBA" id="ARBA00038887"/>
    </source>
</evidence>
<organism evidence="7 8">
    <name type="scientific">Sphingomonas panacisoli</name>
    <dbReference type="NCBI Taxonomy" id="1813879"/>
    <lineage>
        <taxon>Bacteria</taxon>
        <taxon>Pseudomonadati</taxon>
        <taxon>Pseudomonadota</taxon>
        <taxon>Alphaproteobacteria</taxon>
        <taxon>Sphingomonadales</taxon>
        <taxon>Sphingomonadaceae</taxon>
        <taxon>Sphingomonas</taxon>
    </lineage>
</organism>
<dbReference type="InterPro" id="IPR043129">
    <property type="entry name" value="ATPase_NBD"/>
</dbReference>
<dbReference type="InterPro" id="IPR000600">
    <property type="entry name" value="ROK"/>
</dbReference>
<evidence type="ECO:0000256" key="3">
    <source>
        <dbReference type="ARBA" id="ARBA00022833"/>
    </source>
</evidence>
<sequence length="293" mass="30245">MTTIAGVELGGTKCVCVLSHDGATIAEERRIPTTDPETTMAAIEDVLDGWQGFEAIGIASFGPIGIDPGAASFGFVTSTTKPGWANTDVAGRLLDRYRVPVGFHSDVVGAGLAEGQWGAAKGLRDHAYVTVGTGIGIGLISGDKPVVGLTHQELGHIRPVRMAGDDWPGMCSFHGDCVEGLASGPAIKARAGVSADQIAEDSPIWPLIAHPLAQLCHTLVLTGVPRRIVFGGGVALGVPWLLPMVRRMLDASIGDYGDRSLLGELDDYIVPAALGGEAGPLGAILLGQQALGD</sequence>
<evidence type="ECO:0000313" key="8">
    <source>
        <dbReference type="Proteomes" id="UP000315673"/>
    </source>
</evidence>
<name>A0A5B8LIR2_9SPHN</name>
<keyword evidence="8" id="KW-1185">Reference proteome</keyword>
<reference evidence="7 8" key="1">
    <citation type="submission" date="2019-07" db="EMBL/GenBank/DDBJ databases">
        <title>Full genome sequence of Sphingomonas sp. 4R-6-7(HKS19).</title>
        <authorList>
            <person name="Im W.-T."/>
        </authorList>
    </citation>
    <scope>NUCLEOTIDE SEQUENCE [LARGE SCALE GENOMIC DNA]</scope>
    <source>
        <strain evidence="7 8">HKS19</strain>
    </source>
</reference>
<dbReference type="EC" id="2.7.1.4" evidence="5"/>
<comment type="cofactor">
    <cofactor evidence="1">
        <name>Mg(2+)</name>
        <dbReference type="ChEBI" id="CHEBI:18420"/>
    </cofactor>
</comment>
<dbReference type="GO" id="GO:0008865">
    <property type="term" value="F:fructokinase activity"/>
    <property type="evidence" value="ECO:0007669"/>
    <property type="project" value="UniProtKB-EC"/>
</dbReference>
<evidence type="ECO:0000256" key="6">
    <source>
        <dbReference type="ARBA" id="ARBA00048451"/>
    </source>
</evidence>
<dbReference type="RefSeq" id="WP_146572183.1">
    <property type="nucleotide sequence ID" value="NZ_CP042306.1"/>
</dbReference>
<dbReference type="Gene3D" id="3.30.420.40">
    <property type="match status" value="2"/>
</dbReference>
<gene>
    <name evidence="7" type="ORF">FPZ24_11705</name>
</gene>
<keyword evidence="3" id="KW-0862">Zinc</keyword>
<evidence type="ECO:0000256" key="1">
    <source>
        <dbReference type="ARBA" id="ARBA00001946"/>
    </source>
</evidence>
<dbReference type="PANTHER" id="PTHR42742:SF3">
    <property type="entry name" value="FRUCTOKINASE"/>
    <property type="match status" value="1"/>
</dbReference>
<evidence type="ECO:0000313" key="7">
    <source>
        <dbReference type="EMBL" id="QDZ08063.1"/>
    </source>
</evidence>
<comment type="catalytic activity">
    <reaction evidence="6">
        <text>D-fructose + ATP = D-fructose 6-phosphate + ADP + H(+)</text>
        <dbReference type="Rhea" id="RHEA:16125"/>
        <dbReference type="ChEBI" id="CHEBI:15378"/>
        <dbReference type="ChEBI" id="CHEBI:30616"/>
        <dbReference type="ChEBI" id="CHEBI:37721"/>
        <dbReference type="ChEBI" id="CHEBI:61527"/>
        <dbReference type="ChEBI" id="CHEBI:456216"/>
        <dbReference type="EC" id="2.7.1.4"/>
    </reaction>
</comment>
<keyword evidence="4" id="KW-0460">Magnesium</keyword>
<dbReference type="GO" id="GO:0046872">
    <property type="term" value="F:metal ion binding"/>
    <property type="evidence" value="ECO:0007669"/>
    <property type="project" value="UniProtKB-KW"/>
</dbReference>
<dbReference type="PANTHER" id="PTHR42742">
    <property type="entry name" value="TRANSCRIPTIONAL REPRESSOR MPRA"/>
    <property type="match status" value="1"/>
</dbReference>
<dbReference type="SUPFAM" id="SSF53067">
    <property type="entry name" value="Actin-like ATPase domain"/>
    <property type="match status" value="1"/>
</dbReference>
<dbReference type="OrthoDB" id="9783435at2"/>
<protein>
    <recommendedName>
        <fullName evidence="5">fructokinase</fullName>
        <ecNumber evidence="5">2.7.1.4</ecNumber>
    </recommendedName>
</protein>
<accession>A0A5B8LIR2</accession>
<proteinExistence type="predicted"/>
<evidence type="ECO:0000256" key="2">
    <source>
        <dbReference type="ARBA" id="ARBA00022723"/>
    </source>
</evidence>
<dbReference type="Pfam" id="PF00480">
    <property type="entry name" value="ROK"/>
    <property type="match status" value="1"/>
</dbReference>
<dbReference type="Proteomes" id="UP000315673">
    <property type="component" value="Chromosome"/>
</dbReference>
<evidence type="ECO:0000256" key="4">
    <source>
        <dbReference type="ARBA" id="ARBA00022842"/>
    </source>
</evidence>
<dbReference type="EMBL" id="CP042306">
    <property type="protein sequence ID" value="QDZ08063.1"/>
    <property type="molecule type" value="Genomic_DNA"/>
</dbReference>
<dbReference type="CDD" id="cd24067">
    <property type="entry name" value="ASKHA_NBD_ROK_BsFRK-like"/>
    <property type="match status" value="1"/>
</dbReference>